<evidence type="ECO:0000313" key="4">
    <source>
        <dbReference type="Proteomes" id="UP000694865"/>
    </source>
</evidence>
<protein>
    <submittedName>
        <fullName evidence="5">Mdm2-binding protein-like</fullName>
    </submittedName>
</protein>
<evidence type="ECO:0000259" key="2">
    <source>
        <dbReference type="Pfam" id="PF14919"/>
    </source>
</evidence>
<reference evidence="5" key="1">
    <citation type="submission" date="2025-08" db="UniProtKB">
        <authorList>
            <consortium name="RefSeq"/>
        </authorList>
    </citation>
    <scope>IDENTIFICATION</scope>
    <source>
        <tissue evidence="5">Testes</tissue>
    </source>
</reference>
<dbReference type="InterPro" id="IPR029420">
    <property type="entry name" value="MTBP_central"/>
</dbReference>
<name>A0ABM0M446_SACKO</name>
<feature type="compositionally biased region" description="Low complexity" evidence="1">
    <location>
        <begin position="347"/>
        <end position="357"/>
    </location>
</feature>
<evidence type="ECO:0000259" key="3">
    <source>
        <dbReference type="Pfam" id="PF14920"/>
    </source>
</evidence>
<feature type="compositionally biased region" description="Low complexity" evidence="1">
    <location>
        <begin position="416"/>
        <end position="426"/>
    </location>
</feature>
<evidence type="ECO:0000256" key="1">
    <source>
        <dbReference type="SAM" id="MobiDB-lite"/>
    </source>
</evidence>
<accession>A0ABM0M446</accession>
<sequence>MLVRLECKICDVDPDLSPRQEYSTIHWKGMIVKNPNDIRLPDINVKGQLQSYYFLLNGCSKTECTAYLLHSADQLNGGIIHRLASYENTLRKSDPGSKVNPHELLEDLPLFDVGDLWKMENDLMNLQSVALKNWIEKKDIQEKKCQISQNEIVELLTKVRSDYIDQFTTDRTCKLQLIKTMELEAMNLCSELDYNTGSDWIEKKALINKEALHKKFKRVKTEEMIFRGEVIRVPEAGTSVRLDVSEFLKYFKNSGKPVSDQSSPTNCVHSETCKPCTFSDPTTLSCASFKDAVQMHHHGIDYCLDSRNAEKINDRRLRIQARYITHETSSTCTLEQVASAATMLVPSPAAQASPQEASIEKEPRRTKSLTSSSHTIKTRNSTAKEELLQKRSVRSSPRRASMPRIKAIKQQDSKRSSSLSHQRSASVGSAQSRSNKHKQALRYTVDKTLKKHGIDKDHASYAQCVTRLYSLCKSFLKDLTSSHGLEQEMKAVAESNVAQVISFELRRSRKR</sequence>
<keyword evidence="4" id="KW-1185">Reference proteome</keyword>
<dbReference type="RefSeq" id="XP_006814787.1">
    <property type="nucleotide sequence ID" value="XM_006814724.1"/>
</dbReference>
<feature type="region of interest" description="Disordered" evidence="1">
    <location>
        <begin position="347"/>
        <end position="439"/>
    </location>
</feature>
<feature type="domain" description="DM2" evidence="2">
    <location>
        <begin position="2"/>
        <end position="260"/>
    </location>
</feature>
<gene>
    <name evidence="5" type="primary">LOC102801194</name>
</gene>
<dbReference type="PANTHER" id="PTHR14382">
    <property type="entry name" value="MDM2-BINDING PROTEIN"/>
    <property type="match status" value="1"/>
</dbReference>
<dbReference type="Pfam" id="PF14919">
    <property type="entry name" value="MTBP_mid"/>
    <property type="match status" value="1"/>
</dbReference>
<dbReference type="Proteomes" id="UP000694865">
    <property type="component" value="Unplaced"/>
</dbReference>
<evidence type="ECO:0000313" key="5">
    <source>
        <dbReference type="RefSeq" id="XP_006814787.1"/>
    </source>
</evidence>
<proteinExistence type="predicted"/>
<organism evidence="4 5">
    <name type="scientific">Saccoglossus kowalevskii</name>
    <name type="common">Acorn worm</name>
    <dbReference type="NCBI Taxonomy" id="10224"/>
    <lineage>
        <taxon>Eukaryota</taxon>
        <taxon>Metazoa</taxon>
        <taxon>Hemichordata</taxon>
        <taxon>Enteropneusta</taxon>
        <taxon>Harrimaniidae</taxon>
        <taxon>Saccoglossus</taxon>
    </lineage>
</organism>
<dbReference type="InterPro" id="IPR029418">
    <property type="entry name" value="MTBP_C"/>
</dbReference>
<dbReference type="GeneID" id="102801194"/>
<dbReference type="InterPro" id="IPR039061">
    <property type="entry name" value="MTBP"/>
</dbReference>
<feature type="domain" description="MDN2-binding protein C-terminal" evidence="3">
    <location>
        <begin position="369"/>
        <end position="501"/>
    </location>
</feature>
<feature type="compositionally biased region" description="Polar residues" evidence="1">
    <location>
        <begin position="368"/>
        <end position="381"/>
    </location>
</feature>
<dbReference type="Pfam" id="PF14920">
    <property type="entry name" value="MTBP_C"/>
    <property type="match status" value="1"/>
</dbReference>
<dbReference type="PANTHER" id="PTHR14382:SF1">
    <property type="entry name" value="MDM2-BINDING PROTEIN"/>
    <property type="match status" value="1"/>
</dbReference>